<dbReference type="InterPro" id="IPR053868">
    <property type="entry name" value="Pel9A-like_beta_helix"/>
</dbReference>
<dbReference type="EMBL" id="ABCK01000031">
    <property type="protein sequence ID" value="EDM25376.1"/>
    <property type="molecule type" value="Genomic_DNA"/>
</dbReference>
<evidence type="ECO:0000313" key="4">
    <source>
        <dbReference type="Proteomes" id="UP000004947"/>
    </source>
</evidence>
<gene>
    <name evidence="3" type="ORF">LNTAR_22060</name>
</gene>
<dbReference type="RefSeq" id="WP_007280832.1">
    <property type="nucleotide sequence ID" value="NZ_ABCK01000031.1"/>
</dbReference>
<organism evidence="3 4">
    <name type="scientific">Lentisphaera araneosa HTCC2155</name>
    <dbReference type="NCBI Taxonomy" id="313628"/>
    <lineage>
        <taxon>Bacteria</taxon>
        <taxon>Pseudomonadati</taxon>
        <taxon>Lentisphaerota</taxon>
        <taxon>Lentisphaeria</taxon>
        <taxon>Lentisphaerales</taxon>
        <taxon>Lentisphaeraceae</taxon>
        <taxon>Lentisphaera</taxon>
    </lineage>
</organism>
<dbReference type="PANTHER" id="PTHR36453:SF1">
    <property type="entry name" value="RIGHT HANDED BETA HELIX DOMAIN-CONTAINING PROTEIN"/>
    <property type="match status" value="1"/>
</dbReference>
<dbReference type="InterPro" id="IPR012334">
    <property type="entry name" value="Pectin_lyas_fold"/>
</dbReference>
<name>A6DSM3_9BACT</name>
<reference evidence="3 4" key="1">
    <citation type="journal article" date="2010" name="J. Bacteriol.">
        <title>Genome sequence of Lentisphaera araneosa HTCC2155T, the type species of the order Lentisphaerales in the phylum Lentisphaerae.</title>
        <authorList>
            <person name="Thrash J.C."/>
            <person name="Cho J.C."/>
            <person name="Vergin K.L."/>
            <person name="Morris R.M."/>
            <person name="Giovannoni S.J."/>
        </authorList>
    </citation>
    <scope>NUCLEOTIDE SEQUENCE [LARGE SCALE GENOMIC DNA]</scope>
    <source>
        <strain evidence="3 4">HTCC2155</strain>
    </source>
</reference>
<dbReference type="InterPro" id="IPR011050">
    <property type="entry name" value="Pectin_lyase_fold/virulence"/>
</dbReference>
<dbReference type="SUPFAM" id="SSF51126">
    <property type="entry name" value="Pectin lyase-like"/>
    <property type="match status" value="1"/>
</dbReference>
<dbReference type="Gene3D" id="2.160.20.10">
    <property type="entry name" value="Single-stranded right-handed beta-helix, Pectin lyase-like"/>
    <property type="match status" value="2"/>
</dbReference>
<dbReference type="InterPro" id="IPR039448">
    <property type="entry name" value="Beta_helix"/>
</dbReference>
<dbReference type="STRING" id="313628.LNTAR_22060"/>
<keyword evidence="4" id="KW-1185">Reference proteome</keyword>
<dbReference type="AlphaFoldDB" id="A6DSM3"/>
<dbReference type="Pfam" id="PF22842">
    <property type="entry name" value="Pel9A-like_beta_helix"/>
    <property type="match status" value="1"/>
</dbReference>
<sequence>MSLIKILFFTSLFFCGLAKGENYYLAQNGTDANPGTKAQPFGTFAKAAKVLKAGDSLFIREGRYRNTMSLQNLYGQVSAPIIIKSYQGEKVFIDGTYPIQSKWTLYKENIYVTTLDRDIWQVFVNKKMMMPARWPNARLDDGSVWEQDKTWAHGSRESEFGKMVTRLGKGRTDLAATNFDFTGAMAVLNIGKYQTHSRRVLKHQAGSNEFTYQPDNPVVKHKVFWDDGYWEETQRYYLEAHINCLDAEGEWYYNPETKKLYLWAPGGKKPKNVTGQIRDYGLKAENVSHVILQGINFFGCTFYFNNATNCHVQDCRFTYYEHSKRMLGVEDPGLHDDFTCSTRMLGPKNGSWNNIVNCTFSYCDGGGLEMSGKYNRLENILAHDIDWSGVGYHSLHLQHSEDTIIRRVTAYNSGASEFLNAAKGSLIELCDLGKGIGSLQQDGASIQLRPHQHFGTIVRKNWIHDNTKFGIRADIAGELLTQEKDPTESEGSNMTVHNNVLWGIKKRQTYKPAIHIEGDRHMVYNNTSFANEIRDICLPAHSGWGNKNTITRNNVTGPKGIGLTRFDKDDRIPGQADRNWMGKVQEQLRDSSQRDFRPRKDSELIAKAYTVQGLTESFWMRRGDLGAYDHDCENYWIPGFQSSLATHPIPADFAKAKIDSDLIWRQAWQSDQAFVYFGEDKNKIQNATASSPELLCRSDKNIVKIKQNLIPNKTYYWRVDAIHKSGKILKGKVWSFVTQ</sequence>
<evidence type="ECO:0000259" key="2">
    <source>
        <dbReference type="Pfam" id="PF22842"/>
    </source>
</evidence>
<dbReference type="Proteomes" id="UP000004947">
    <property type="component" value="Unassembled WGS sequence"/>
</dbReference>
<dbReference type="Pfam" id="PF13229">
    <property type="entry name" value="Beta_helix"/>
    <property type="match status" value="1"/>
</dbReference>
<dbReference type="PANTHER" id="PTHR36453">
    <property type="entry name" value="SECRETED PROTEIN-RELATED"/>
    <property type="match status" value="1"/>
</dbReference>
<dbReference type="OrthoDB" id="9791852at2"/>
<feature type="domain" description="Right handed beta helix" evidence="1">
    <location>
        <begin position="349"/>
        <end position="473"/>
    </location>
</feature>
<accession>A6DSM3</accession>
<proteinExistence type="predicted"/>
<dbReference type="eggNOG" id="COG0265">
    <property type="taxonomic scope" value="Bacteria"/>
</dbReference>
<evidence type="ECO:0000313" key="3">
    <source>
        <dbReference type="EMBL" id="EDM25376.1"/>
    </source>
</evidence>
<evidence type="ECO:0000259" key="1">
    <source>
        <dbReference type="Pfam" id="PF13229"/>
    </source>
</evidence>
<protein>
    <submittedName>
        <fullName evidence="3">Uncharacterized protein</fullName>
    </submittedName>
</protein>
<feature type="domain" description="Pel9A-like right handed beta-helix region" evidence="2">
    <location>
        <begin position="17"/>
        <end position="65"/>
    </location>
</feature>
<comment type="caution">
    <text evidence="3">The sequence shown here is derived from an EMBL/GenBank/DDBJ whole genome shotgun (WGS) entry which is preliminary data.</text>
</comment>